<feature type="compositionally biased region" description="Polar residues" evidence="1">
    <location>
        <begin position="181"/>
        <end position="200"/>
    </location>
</feature>
<evidence type="ECO:0000313" key="3">
    <source>
        <dbReference type="Proteomes" id="UP000269721"/>
    </source>
</evidence>
<dbReference type="Proteomes" id="UP000269721">
    <property type="component" value="Unassembled WGS sequence"/>
</dbReference>
<gene>
    <name evidence="2" type="ORF">BDK51DRAFT_25918</name>
</gene>
<proteinExistence type="predicted"/>
<name>A0A4P9WDT0_9FUNG</name>
<accession>A0A4P9WDT0</accession>
<reference evidence="3" key="1">
    <citation type="journal article" date="2018" name="Nat. Microbiol.">
        <title>Leveraging single-cell genomics to expand the fungal tree of life.</title>
        <authorList>
            <person name="Ahrendt S.R."/>
            <person name="Quandt C.A."/>
            <person name="Ciobanu D."/>
            <person name="Clum A."/>
            <person name="Salamov A."/>
            <person name="Andreopoulos B."/>
            <person name="Cheng J.F."/>
            <person name="Woyke T."/>
            <person name="Pelin A."/>
            <person name="Henrissat B."/>
            <person name="Reynolds N.K."/>
            <person name="Benny G.L."/>
            <person name="Smith M.E."/>
            <person name="James T.Y."/>
            <person name="Grigoriev I.V."/>
        </authorList>
    </citation>
    <scope>NUCLEOTIDE SEQUENCE [LARGE SCALE GENOMIC DNA]</scope>
</reference>
<keyword evidence="3" id="KW-1185">Reference proteome</keyword>
<sequence length="403" mass="43310">MSAEQHLIPGASGTPLGTHEPAVAPFPSTTATAKTPITPSRALPKSDPDLIHIIQGNTKLLQTLLDEFRINRKMMEVYAQNQKKLVAAVSASEESLVRVGDTLNRLVAITQELAQSARAHPVKTASPGEHPPRQLGKPAPGKGSPSCTLGLASTTESPPRQSPKPRSVLLNPMAAGKRSTGLEQNRASTGKRLPSQSHMPASTGVLPPPVSEREAFNTQEAIAQTRPEVTTQVLAQPVAGARAQPVAEDRVTWGAPAETVVQARARERLAELNARNDRGEPSDVQARAWERAAEIRARWEVLDRIGADICVHREALARSAADARVNREFIPPPITAREATNPQEAIAQTRPEVIGMFLEELSESEHLHRTNGNAASNKGGALISLQVARSEDQTATQRAVFEP</sequence>
<organism evidence="2 3">
    <name type="scientific">Blyttiomyces helicus</name>
    <dbReference type="NCBI Taxonomy" id="388810"/>
    <lineage>
        <taxon>Eukaryota</taxon>
        <taxon>Fungi</taxon>
        <taxon>Fungi incertae sedis</taxon>
        <taxon>Chytridiomycota</taxon>
        <taxon>Chytridiomycota incertae sedis</taxon>
        <taxon>Chytridiomycetes</taxon>
        <taxon>Chytridiomycetes incertae sedis</taxon>
        <taxon>Blyttiomyces</taxon>
    </lineage>
</organism>
<feature type="region of interest" description="Disordered" evidence="1">
    <location>
        <begin position="117"/>
        <end position="208"/>
    </location>
</feature>
<evidence type="ECO:0000256" key="1">
    <source>
        <dbReference type="SAM" id="MobiDB-lite"/>
    </source>
</evidence>
<dbReference type="EMBL" id="KZ995866">
    <property type="protein sequence ID" value="RKO89833.1"/>
    <property type="molecule type" value="Genomic_DNA"/>
</dbReference>
<evidence type="ECO:0000313" key="2">
    <source>
        <dbReference type="EMBL" id="RKO89833.1"/>
    </source>
</evidence>
<feature type="compositionally biased region" description="Polar residues" evidence="1">
    <location>
        <begin position="145"/>
        <end position="159"/>
    </location>
</feature>
<protein>
    <submittedName>
        <fullName evidence="2">Uncharacterized protein</fullName>
    </submittedName>
</protein>
<feature type="region of interest" description="Disordered" evidence="1">
    <location>
        <begin position="1"/>
        <end position="47"/>
    </location>
</feature>
<feature type="compositionally biased region" description="Polar residues" evidence="1">
    <location>
        <begin position="27"/>
        <end position="38"/>
    </location>
</feature>
<dbReference type="AlphaFoldDB" id="A0A4P9WDT0"/>